<dbReference type="EMBL" id="LJCO01000047">
    <property type="protein sequence ID" value="KPV43629.1"/>
    <property type="molecule type" value="Genomic_DNA"/>
</dbReference>
<comment type="caution">
    <text evidence="2">The sequence shown here is derived from an EMBL/GenBank/DDBJ whole genome shotgun (WGS) entry which is preliminary data.</text>
</comment>
<feature type="domain" description="UmuC" evidence="1">
    <location>
        <begin position="24"/>
        <end position="137"/>
    </location>
</feature>
<dbReference type="Gene3D" id="3.40.1170.60">
    <property type="match status" value="1"/>
</dbReference>
<evidence type="ECO:0000259" key="1">
    <source>
        <dbReference type="Pfam" id="PF00817"/>
    </source>
</evidence>
<dbReference type="STRING" id="471514.AN477_11550"/>
<keyword evidence="3" id="KW-1185">Reference proteome</keyword>
<accession>A0A0N8PP86</accession>
<dbReference type="InterPro" id="IPR001126">
    <property type="entry name" value="UmuC"/>
</dbReference>
<dbReference type="Pfam" id="PF00817">
    <property type="entry name" value="IMS"/>
    <property type="match status" value="1"/>
</dbReference>
<sequence length="438" mass="48943">MRFTLFAQAQGVRSDSTESLWATESSSGHVTDASLSARKRGVRPGMQIGTAKALVPELTSIEEAEGLPSSLEKTLRVVLSFTPWIEIEEKDAFFFQIPGERPPLREVRRILEQVNEQFTEEQSIQVGLAETPRLAKALVEWNKVERVQGALYWRVGSQLWLISPSLAGVISGSNRSKSNNFGTKNSGSKSSGATSDSAAAWMSEMPITAFWDAPVKVRERLLSLGVYRIGEISRVPTSYLKRQFGEEALLWTQLQRHSSERLRVNYPLPELVRTWCAEIGNEVPSELLIEIVRDLSVGLADELSRKELGALKIGVAWRTNDGEEHFERATKQPLCQVNQLIAAVESGCLETSSKSSGQLVSVRLYAKDIQPLSSIQLALSQQSPEERRGTVDILRVVRHVNRKFPDAVQMGIRPTFRELRLQAVLEARAGSVYTSRWR</sequence>
<gene>
    <name evidence="2" type="ORF">AN477_11550</name>
</gene>
<dbReference type="GO" id="GO:0006281">
    <property type="term" value="P:DNA repair"/>
    <property type="evidence" value="ECO:0007669"/>
    <property type="project" value="InterPro"/>
</dbReference>
<protein>
    <recommendedName>
        <fullName evidence="1">UmuC domain-containing protein</fullName>
    </recommendedName>
</protein>
<organism evidence="2 3">
    <name type="scientific">Alicyclobacillus ferrooxydans</name>
    <dbReference type="NCBI Taxonomy" id="471514"/>
    <lineage>
        <taxon>Bacteria</taxon>
        <taxon>Bacillati</taxon>
        <taxon>Bacillota</taxon>
        <taxon>Bacilli</taxon>
        <taxon>Bacillales</taxon>
        <taxon>Alicyclobacillaceae</taxon>
        <taxon>Alicyclobacillus</taxon>
    </lineage>
</organism>
<name>A0A0N8PP86_9BACL</name>
<dbReference type="InterPro" id="IPR043502">
    <property type="entry name" value="DNA/RNA_pol_sf"/>
</dbReference>
<proteinExistence type="predicted"/>
<dbReference type="PATRIC" id="fig|471514.4.peg.2660"/>
<evidence type="ECO:0000313" key="3">
    <source>
        <dbReference type="Proteomes" id="UP000050482"/>
    </source>
</evidence>
<dbReference type="SUPFAM" id="SSF56672">
    <property type="entry name" value="DNA/RNA polymerases"/>
    <property type="match status" value="1"/>
</dbReference>
<dbReference type="AlphaFoldDB" id="A0A0N8PP86"/>
<evidence type="ECO:0000313" key="2">
    <source>
        <dbReference type="EMBL" id="KPV43629.1"/>
    </source>
</evidence>
<dbReference type="RefSeq" id="WP_054969313.1">
    <property type="nucleotide sequence ID" value="NZ_LJCO01000047.1"/>
</dbReference>
<dbReference type="Proteomes" id="UP000050482">
    <property type="component" value="Unassembled WGS sequence"/>
</dbReference>
<reference evidence="2 3" key="1">
    <citation type="submission" date="2015-09" db="EMBL/GenBank/DDBJ databases">
        <title>Draft genome sequence of Alicyclobacillus ferrooxydans DSM 22381.</title>
        <authorList>
            <person name="Hemp J."/>
        </authorList>
    </citation>
    <scope>NUCLEOTIDE SEQUENCE [LARGE SCALE GENOMIC DNA]</scope>
    <source>
        <strain evidence="2 3">TC-34</strain>
    </source>
</reference>